<dbReference type="EMBL" id="BARS01050063">
    <property type="protein sequence ID" value="GAG44859.1"/>
    <property type="molecule type" value="Genomic_DNA"/>
</dbReference>
<evidence type="ECO:0000313" key="1">
    <source>
        <dbReference type="EMBL" id="GAG44859.1"/>
    </source>
</evidence>
<feature type="non-terminal residue" evidence="1">
    <location>
        <position position="203"/>
    </location>
</feature>
<proteinExistence type="predicted"/>
<gene>
    <name evidence="1" type="ORF">S01H1_74804</name>
</gene>
<protein>
    <recommendedName>
        <fullName evidence="2">Peptidase M6-like domain-containing protein</fullName>
    </recommendedName>
</protein>
<accession>X0XNV9</accession>
<sequence length="203" mass="22240">MPFLEDFEGGEVLAEYWAVSGTNDFRTAPTTEHIAHGGSWHLGMDDAVYDLAYSRNELTLSVNLAGFQNVVLTFWAREFGDEPHGPPASPFTGGSDFDGVAVSEDGTTWYEARGLRNLSSTYEEIVIDLDAVAAAHGIYYTDAFRIRFNQYDNHPIASDGIAVDDIAITGETVLDPWNVWVDFGYAGMEVGSEPQPFNTLGEA</sequence>
<evidence type="ECO:0008006" key="2">
    <source>
        <dbReference type="Google" id="ProtNLM"/>
    </source>
</evidence>
<dbReference type="AlphaFoldDB" id="X0XNV9"/>
<reference evidence="1" key="1">
    <citation type="journal article" date="2014" name="Front. Microbiol.">
        <title>High frequency of phylogenetically diverse reductive dehalogenase-homologous genes in deep subseafloor sedimentary metagenomes.</title>
        <authorList>
            <person name="Kawai M."/>
            <person name="Futagami T."/>
            <person name="Toyoda A."/>
            <person name="Takaki Y."/>
            <person name="Nishi S."/>
            <person name="Hori S."/>
            <person name="Arai W."/>
            <person name="Tsubouchi T."/>
            <person name="Morono Y."/>
            <person name="Uchiyama I."/>
            <person name="Ito T."/>
            <person name="Fujiyama A."/>
            <person name="Inagaki F."/>
            <person name="Takami H."/>
        </authorList>
    </citation>
    <scope>NUCLEOTIDE SEQUENCE</scope>
    <source>
        <strain evidence="1">Expedition CK06-06</strain>
    </source>
</reference>
<organism evidence="1">
    <name type="scientific">marine sediment metagenome</name>
    <dbReference type="NCBI Taxonomy" id="412755"/>
    <lineage>
        <taxon>unclassified sequences</taxon>
        <taxon>metagenomes</taxon>
        <taxon>ecological metagenomes</taxon>
    </lineage>
</organism>
<name>X0XNV9_9ZZZZ</name>
<comment type="caution">
    <text evidence="1">The sequence shown here is derived from an EMBL/GenBank/DDBJ whole genome shotgun (WGS) entry which is preliminary data.</text>
</comment>